<dbReference type="EMBL" id="FOGJ01000012">
    <property type="protein sequence ID" value="SER85610.1"/>
    <property type="molecule type" value="Genomic_DNA"/>
</dbReference>
<accession>A0A1H9SKR4</accession>
<gene>
    <name evidence="1" type="ORF">SAMN04487884_11290</name>
</gene>
<name>A0A1H9SKR4_BUTFI</name>
<dbReference type="InterPro" id="IPR027417">
    <property type="entry name" value="P-loop_NTPase"/>
</dbReference>
<dbReference type="SUPFAM" id="SSF52540">
    <property type="entry name" value="P-loop containing nucleoside triphosphate hydrolases"/>
    <property type="match status" value="1"/>
</dbReference>
<evidence type="ECO:0000313" key="1">
    <source>
        <dbReference type="EMBL" id="SER85610.1"/>
    </source>
</evidence>
<protein>
    <recommendedName>
        <fullName evidence="3">Archaeal ATPase</fullName>
    </recommendedName>
</protein>
<dbReference type="RefSeq" id="WP_074756234.1">
    <property type="nucleotide sequence ID" value="NZ_FOGJ01000012.1"/>
</dbReference>
<reference evidence="1 2" key="1">
    <citation type="submission" date="2016-10" db="EMBL/GenBank/DDBJ databases">
        <authorList>
            <person name="de Groot N.N."/>
        </authorList>
    </citation>
    <scope>NUCLEOTIDE SEQUENCE [LARGE SCALE GENOMIC DNA]</scope>
    <source>
        <strain evidence="1 2">AR40</strain>
    </source>
</reference>
<dbReference type="eggNOG" id="COG1672">
    <property type="taxonomic scope" value="Bacteria"/>
</dbReference>
<evidence type="ECO:0008006" key="3">
    <source>
        <dbReference type="Google" id="ProtNLM"/>
    </source>
</evidence>
<evidence type="ECO:0000313" key="2">
    <source>
        <dbReference type="Proteomes" id="UP000182584"/>
    </source>
</evidence>
<dbReference type="Proteomes" id="UP000182584">
    <property type="component" value="Unassembled WGS sequence"/>
</dbReference>
<organism evidence="1 2">
    <name type="scientific">Butyrivibrio fibrisolvens</name>
    <dbReference type="NCBI Taxonomy" id="831"/>
    <lineage>
        <taxon>Bacteria</taxon>
        <taxon>Bacillati</taxon>
        <taxon>Bacillota</taxon>
        <taxon>Clostridia</taxon>
        <taxon>Lachnospirales</taxon>
        <taxon>Lachnospiraceae</taxon>
        <taxon>Butyrivibrio</taxon>
    </lineage>
</organism>
<dbReference type="OrthoDB" id="1550566at2"/>
<proteinExistence type="predicted"/>
<sequence>MTNRIDPFTRTPGIAGEAYIDNKVADEIIANFTSDISSKYVYKITGLRGSGKSVEYGKVIRTLKADEKWLVYPLSAAGDVVKTLISKLSMESFIDSKSKVTEVSSSVSASGDAFFISGKGDVSIGKKESDNEHFYSDEATLSKMIAAANKKKYKVLVAVDDISKTPEMVKLLSMIGSMILEGMQIYLLVTGLSENIEEFSSEKNLTFFKRADSIEIKALNKYDITAMYQKLLKVDAMEAKKIEEETKGYAYAYQVLGSLYFGKAKEETIDDLIPEYERILFRDSYDLVWKSLSKGEKEVIRCICRSKDGKAENIKNLMKNKSTYPVYRSRLLNKHIVDDEERGYLKIRLPRFERFVEIWGNE</sequence>
<dbReference type="AlphaFoldDB" id="A0A1H9SKR4"/>